<organism evidence="2 3">
    <name type="scientific">Tanacetum coccineum</name>
    <dbReference type="NCBI Taxonomy" id="301880"/>
    <lineage>
        <taxon>Eukaryota</taxon>
        <taxon>Viridiplantae</taxon>
        <taxon>Streptophyta</taxon>
        <taxon>Embryophyta</taxon>
        <taxon>Tracheophyta</taxon>
        <taxon>Spermatophyta</taxon>
        <taxon>Magnoliopsida</taxon>
        <taxon>eudicotyledons</taxon>
        <taxon>Gunneridae</taxon>
        <taxon>Pentapetalae</taxon>
        <taxon>asterids</taxon>
        <taxon>campanulids</taxon>
        <taxon>Asterales</taxon>
        <taxon>Asteraceae</taxon>
        <taxon>Asteroideae</taxon>
        <taxon>Anthemideae</taxon>
        <taxon>Anthemidinae</taxon>
        <taxon>Tanacetum</taxon>
    </lineage>
</organism>
<evidence type="ECO:0000313" key="2">
    <source>
        <dbReference type="EMBL" id="GJS50404.1"/>
    </source>
</evidence>
<feature type="region of interest" description="Disordered" evidence="1">
    <location>
        <begin position="1"/>
        <end position="20"/>
    </location>
</feature>
<reference evidence="2" key="2">
    <citation type="submission" date="2022-01" db="EMBL/GenBank/DDBJ databases">
        <authorList>
            <person name="Yamashiro T."/>
            <person name="Shiraishi A."/>
            <person name="Satake H."/>
            <person name="Nakayama K."/>
        </authorList>
    </citation>
    <scope>NUCLEOTIDE SEQUENCE</scope>
</reference>
<name>A0ABQ4WC27_9ASTR</name>
<evidence type="ECO:0000256" key="1">
    <source>
        <dbReference type="SAM" id="MobiDB-lite"/>
    </source>
</evidence>
<gene>
    <name evidence="2" type="ORF">Tco_0600525</name>
</gene>
<accession>A0ABQ4WC27</accession>
<proteinExistence type="predicted"/>
<feature type="compositionally biased region" description="Acidic residues" evidence="1">
    <location>
        <begin position="1"/>
        <end position="19"/>
    </location>
</feature>
<evidence type="ECO:0000313" key="3">
    <source>
        <dbReference type="Proteomes" id="UP001151760"/>
    </source>
</evidence>
<dbReference type="EMBL" id="BQNB010008512">
    <property type="protein sequence ID" value="GJS50404.1"/>
    <property type="molecule type" value="Genomic_DNA"/>
</dbReference>
<dbReference type="Proteomes" id="UP001151760">
    <property type="component" value="Unassembled WGS sequence"/>
</dbReference>
<keyword evidence="3" id="KW-1185">Reference proteome</keyword>
<reference evidence="2" key="1">
    <citation type="journal article" date="2022" name="Int. J. Mol. Sci.">
        <title>Draft Genome of Tanacetum Coccineum: Genomic Comparison of Closely Related Tanacetum-Family Plants.</title>
        <authorList>
            <person name="Yamashiro T."/>
            <person name="Shiraishi A."/>
            <person name="Nakayama K."/>
            <person name="Satake H."/>
        </authorList>
    </citation>
    <scope>NUCLEOTIDE SEQUENCE</scope>
</reference>
<protein>
    <submittedName>
        <fullName evidence="2">Uncharacterized protein</fullName>
    </submittedName>
</protein>
<comment type="caution">
    <text evidence="2">The sequence shown here is derived from an EMBL/GenBank/DDBJ whole genome shotgun (WGS) entry which is preliminary data.</text>
</comment>
<sequence>MFSDEEVLAREGEDEEEERGDVLRDKVRWNKRTKNKQEDEDIGSAEEENYKHLTKKMSMIYTSTPRSLTIINRPWLKTQDDHVKAFKVYMAFSSPFEVHHVDTQYGSCPGAGVATTVVTNNIVTAAGVGVAKAIIVSNIPASQQRDNFLKMKNRKQDVSYLHSTKHLCA</sequence>